<dbReference type="VEuPathDB" id="PlasmoDB:PRELSG_0016000"/>
<reference evidence="2 3" key="1">
    <citation type="submission" date="2015-04" db="EMBL/GenBank/DDBJ databases">
        <authorList>
            <consortium name="Pathogen Informatics"/>
        </authorList>
    </citation>
    <scope>NUCLEOTIDE SEQUENCE [LARGE SCALE GENOMIC DNA]</scope>
    <source>
        <strain evidence="2 3">SGS1</strain>
    </source>
</reference>
<protein>
    <recommendedName>
        <fullName evidence="4">Fam-h protein</fullName>
    </recommendedName>
</protein>
<dbReference type="Pfam" id="PF12420">
    <property type="entry name" value="DUF3671"/>
    <property type="match status" value="1"/>
</dbReference>
<dbReference type="RefSeq" id="XP_028531364.1">
    <property type="nucleotide sequence ID" value="XM_028677923.1"/>
</dbReference>
<dbReference type="InterPro" id="IPR022139">
    <property type="entry name" value="Fam-L/Fam-M-like_plasmodium"/>
</dbReference>
<accession>A0A1J1GKN2</accession>
<keyword evidence="1" id="KW-0812">Transmembrane</keyword>
<evidence type="ECO:0008006" key="4">
    <source>
        <dbReference type="Google" id="ProtNLM"/>
    </source>
</evidence>
<proteinExistence type="predicted"/>
<keyword evidence="3" id="KW-1185">Reference proteome</keyword>
<feature type="transmembrane region" description="Helical" evidence="1">
    <location>
        <begin position="141"/>
        <end position="162"/>
    </location>
</feature>
<feature type="transmembrane region" description="Helical" evidence="1">
    <location>
        <begin position="45"/>
        <end position="62"/>
    </location>
</feature>
<dbReference type="AlphaFoldDB" id="A0A1J1GKN2"/>
<dbReference type="KEGG" id="prel:PRELSG_0016000"/>
<organism evidence="2 3">
    <name type="scientific">Plasmodium relictum</name>
    <dbReference type="NCBI Taxonomy" id="85471"/>
    <lineage>
        <taxon>Eukaryota</taxon>
        <taxon>Sar</taxon>
        <taxon>Alveolata</taxon>
        <taxon>Apicomplexa</taxon>
        <taxon>Aconoidasida</taxon>
        <taxon>Haemosporida</taxon>
        <taxon>Plasmodiidae</taxon>
        <taxon>Plasmodium</taxon>
        <taxon>Plasmodium (Haemamoeba)</taxon>
    </lineage>
</organism>
<evidence type="ECO:0000313" key="3">
    <source>
        <dbReference type="Proteomes" id="UP000220158"/>
    </source>
</evidence>
<sequence length="201" mass="23446">MNMTTNIILNITKKPKHYSHIDDSFIASDTSCLKVYSTREKINKFVFPIKFFLFIFLIWILQCSNNCTCRPMDTKYTLKDKFDLRTARSLAEGKRTDVIKTNLPIEIEQMCSERDTELLQENVKEKITDNKLLYRNILRKISLFSIVILPIVSYIISSLVFMDSFYSNTLLCSCILLISISIFFNSLHIVDLLKGKNNFKI</sequence>
<gene>
    <name evidence="2" type="ORF">PRELSG_0016000</name>
</gene>
<keyword evidence="1" id="KW-0472">Membrane</keyword>
<dbReference type="GeneID" id="39734084"/>
<keyword evidence="1" id="KW-1133">Transmembrane helix</keyword>
<evidence type="ECO:0000313" key="2">
    <source>
        <dbReference type="EMBL" id="CRG85861.1"/>
    </source>
</evidence>
<name>A0A1J1GKN2_PLARL</name>
<feature type="transmembrane region" description="Helical" evidence="1">
    <location>
        <begin position="168"/>
        <end position="190"/>
    </location>
</feature>
<evidence type="ECO:0000256" key="1">
    <source>
        <dbReference type="SAM" id="Phobius"/>
    </source>
</evidence>
<dbReference type="Proteomes" id="UP000220158">
    <property type="component" value="Unassembled WGS sequence"/>
</dbReference>
<dbReference type="EMBL" id="CVMU01000493">
    <property type="protein sequence ID" value="CRG85861.1"/>
    <property type="molecule type" value="Genomic_DNA"/>
</dbReference>